<name>A0A4Z1KUL7_9HELO</name>
<accession>A0A4Z1KUL7</accession>
<comment type="caution">
    <text evidence="1">The sequence shown here is derived from an EMBL/GenBank/DDBJ whole genome shotgun (WGS) entry which is preliminary data.</text>
</comment>
<dbReference type="Proteomes" id="UP000297280">
    <property type="component" value="Unassembled WGS sequence"/>
</dbReference>
<reference evidence="1 2" key="1">
    <citation type="submission" date="2017-12" db="EMBL/GenBank/DDBJ databases">
        <title>Comparative genomics of Botrytis spp.</title>
        <authorList>
            <person name="Valero-Jimenez C.A."/>
            <person name="Tapia P."/>
            <person name="Veloso J."/>
            <person name="Silva-Moreno E."/>
            <person name="Staats M."/>
            <person name="Valdes J.H."/>
            <person name="Van Kan J.A.L."/>
        </authorList>
    </citation>
    <scope>NUCLEOTIDE SEQUENCE [LARGE SCALE GENOMIC DNA]</scope>
    <source>
        <strain evidence="1 2">MUCL3349</strain>
    </source>
</reference>
<keyword evidence="2" id="KW-1185">Reference proteome</keyword>
<evidence type="ECO:0000313" key="2">
    <source>
        <dbReference type="Proteomes" id="UP000297280"/>
    </source>
</evidence>
<gene>
    <name evidence="1" type="ORF">BPOR_0176g00190</name>
</gene>
<dbReference type="EMBL" id="PQXO01000176">
    <property type="protein sequence ID" value="TGO88224.1"/>
    <property type="molecule type" value="Genomic_DNA"/>
</dbReference>
<organism evidence="1 2">
    <name type="scientific">Botrytis porri</name>
    <dbReference type="NCBI Taxonomy" id="87229"/>
    <lineage>
        <taxon>Eukaryota</taxon>
        <taxon>Fungi</taxon>
        <taxon>Dikarya</taxon>
        <taxon>Ascomycota</taxon>
        <taxon>Pezizomycotina</taxon>
        <taxon>Leotiomycetes</taxon>
        <taxon>Helotiales</taxon>
        <taxon>Sclerotiniaceae</taxon>
        <taxon>Botrytis</taxon>
    </lineage>
</organism>
<protein>
    <submittedName>
        <fullName evidence="1">Uncharacterized protein</fullName>
    </submittedName>
</protein>
<evidence type="ECO:0000313" key="1">
    <source>
        <dbReference type="EMBL" id="TGO88224.1"/>
    </source>
</evidence>
<proteinExistence type="predicted"/>
<sequence>MEPSSVRERSLNAIKGNLLNSGLQSIQTVETDETTHTTYKNLDLAMAWSVLKIPTDRAKFNPCCSSTQEALDSRIYQRVANVTLLAVLLLVELDSSEPSESESLSELF</sequence>
<dbReference type="AlphaFoldDB" id="A0A4Z1KUL7"/>